<organism evidence="7 8">
    <name type="scientific">Rhizoctonia solani</name>
    <dbReference type="NCBI Taxonomy" id="456999"/>
    <lineage>
        <taxon>Eukaryota</taxon>
        <taxon>Fungi</taxon>
        <taxon>Dikarya</taxon>
        <taxon>Basidiomycota</taxon>
        <taxon>Agaricomycotina</taxon>
        <taxon>Agaricomycetes</taxon>
        <taxon>Cantharellales</taxon>
        <taxon>Ceratobasidiaceae</taxon>
        <taxon>Rhizoctonia</taxon>
    </lineage>
</organism>
<evidence type="ECO:0000256" key="6">
    <source>
        <dbReference type="SAM" id="Phobius"/>
    </source>
</evidence>
<reference evidence="7" key="1">
    <citation type="submission" date="2020-09" db="EMBL/GenBank/DDBJ databases">
        <title>Comparative genome analyses of four rice-infecting Rhizoctonia solani isolates reveal extensive enrichment of homogalacturonan modification genes.</title>
        <authorList>
            <person name="Lee D.-Y."/>
            <person name="Jeon J."/>
            <person name="Kim K.-T."/>
            <person name="Cheong K."/>
            <person name="Song H."/>
            <person name="Choi G."/>
            <person name="Ko J."/>
            <person name="Opiyo S.O."/>
            <person name="Zuo S."/>
            <person name="Madhav S."/>
            <person name="Lee Y.-H."/>
            <person name="Wang G.-L."/>
        </authorList>
    </citation>
    <scope>NUCLEOTIDE SEQUENCE</scope>
    <source>
        <strain evidence="7">AG1-IA YN-7</strain>
    </source>
</reference>
<accession>A0A8H7H5D3</accession>
<dbReference type="InterPro" id="IPR036259">
    <property type="entry name" value="MFS_trans_sf"/>
</dbReference>
<dbReference type="AlphaFoldDB" id="A0A8H7H5D3"/>
<gene>
    <name evidence="7" type="ORF">RHS04_06672</name>
</gene>
<keyword evidence="3 6" id="KW-0812">Transmembrane</keyword>
<evidence type="ECO:0000313" key="8">
    <source>
        <dbReference type="Proteomes" id="UP000650582"/>
    </source>
</evidence>
<keyword evidence="4 6" id="KW-1133">Transmembrane helix</keyword>
<name>A0A8H7H5D3_9AGAM</name>
<dbReference type="InterPro" id="IPR011701">
    <property type="entry name" value="MFS"/>
</dbReference>
<evidence type="ECO:0000256" key="4">
    <source>
        <dbReference type="ARBA" id="ARBA00022989"/>
    </source>
</evidence>
<evidence type="ECO:0000256" key="2">
    <source>
        <dbReference type="ARBA" id="ARBA00022448"/>
    </source>
</evidence>
<dbReference type="Proteomes" id="UP000650582">
    <property type="component" value="Unassembled WGS sequence"/>
</dbReference>
<feature type="transmembrane region" description="Helical" evidence="6">
    <location>
        <begin position="78"/>
        <end position="98"/>
    </location>
</feature>
<dbReference type="PANTHER" id="PTHR42718">
    <property type="entry name" value="MAJOR FACILITATOR SUPERFAMILY MULTIDRUG TRANSPORTER MFSC"/>
    <property type="match status" value="1"/>
</dbReference>
<keyword evidence="5 6" id="KW-0472">Membrane</keyword>
<dbReference type="GO" id="GO:0022857">
    <property type="term" value="F:transmembrane transporter activity"/>
    <property type="evidence" value="ECO:0007669"/>
    <property type="project" value="InterPro"/>
</dbReference>
<sequence length="126" mass="13119">AAVVVFGADFMFATGSIFVAKVALPHEQSLAGGIFNTLNQLGTAFGLAIASVVNNSVYRQSVRASGDEVESLLLGYRAAFWTCFGFGMAALVLTLVFLRGIGIVGHETKSSAQDGDDQGSREKGGV</sequence>
<keyword evidence="2" id="KW-0813">Transport</keyword>
<evidence type="ECO:0000256" key="3">
    <source>
        <dbReference type="ARBA" id="ARBA00022692"/>
    </source>
</evidence>
<evidence type="ECO:0000313" key="7">
    <source>
        <dbReference type="EMBL" id="KAF8675545.1"/>
    </source>
</evidence>
<dbReference type="Gene3D" id="1.20.1250.20">
    <property type="entry name" value="MFS general substrate transporter like domains"/>
    <property type="match status" value="1"/>
</dbReference>
<dbReference type="Pfam" id="PF07690">
    <property type="entry name" value="MFS_1"/>
    <property type="match status" value="1"/>
</dbReference>
<evidence type="ECO:0000256" key="5">
    <source>
        <dbReference type="ARBA" id="ARBA00023136"/>
    </source>
</evidence>
<comment type="subcellular location">
    <subcellularLocation>
        <location evidence="1">Membrane</location>
        <topology evidence="1">Multi-pass membrane protein</topology>
    </subcellularLocation>
</comment>
<protein>
    <submittedName>
        <fullName evidence="7">Transporter</fullName>
    </submittedName>
</protein>
<comment type="caution">
    <text evidence="7">The sequence shown here is derived from an EMBL/GenBank/DDBJ whole genome shotgun (WGS) entry which is preliminary data.</text>
</comment>
<dbReference type="PANTHER" id="PTHR42718:SF9">
    <property type="entry name" value="MAJOR FACILITATOR SUPERFAMILY MULTIDRUG TRANSPORTER MFSC"/>
    <property type="match status" value="1"/>
</dbReference>
<dbReference type="SUPFAM" id="SSF103473">
    <property type="entry name" value="MFS general substrate transporter"/>
    <property type="match status" value="1"/>
</dbReference>
<dbReference type="EMBL" id="JACYCC010000095">
    <property type="protein sequence ID" value="KAF8675545.1"/>
    <property type="molecule type" value="Genomic_DNA"/>
</dbReference>
<dbReference type="GO" id="GO:0016020">
    <property type="term" value="C:membrane"/>
    <property type="evidence" value="ECO:0007669"/>
    <property type="project" value="UniProtKB-SubCell"/>
</dbReference>
<proteinExistence type="predicted"/>
<feature type="non-terminal residue" evidence="7">
    <location>
        <position position="1"/>
    </location>
</feature>
<evidence type="ECO:0000256" key="1">
    <source>
        <dbReference type="ARBA" id="ARBA00004141"/>
    </source>
</evidence>